<protein>
    <recommendedName>
        <fullName evidence="10">Centrosomal protein 20</fullName>
    </recommendedName>
    <alternativeName>
        <fullName evidence="11">FGFR1OP N-terminal-like protein</fullName>
    </alternativeName>
    <alternativeName>
        <fullName evidence="12">LisH domain-containing protein FOPNL</fullName>
    </alternativeName>
</protein>
<evidence type="ECO:0000256" key="6">
    <source>
        <dbReference type="ARBA" id="ARBA00022794"/>
    </source>
</evidence>
<sequence>MRSYVPPSPPPVAAMATVTDLKAVLKDTLEKRGVLGQLKARIRAEVFSTLDDQHEPRPPLCHENLLINELIREYLEFNQYKYTASVLRAESGQPEVPLDRQFLIHELNIVEDPNRKAIPLLYGILSQFLHGNREEKVCSAFQKGSVAQNSRTHLGRETNKNVIDDFPDGRRMAASSNTGQSIVRGPYR</sequence>
<dbReference type="Gene3D" id="1.20.960.40">
    <property type="match status" value="1"/>
</dbReference>
<reference evidence="15" key="1">
    <citation type="submission" date="2025-08" db="UniProtKB">
        <authorList>
            <consortium name="RefSeq"/>
        </authorList>
    </citation>
    <scope>IDENTIFICATION</scope>
</reference>
<comment type="similarity">
    <text evidence="4">Belongs to the CEP43 family.</text>
</comment>
<dbReference type="FunFam" id="1.20.960.40:FF:000002">
    <property type="entry name" value="LisH domain-containing protein FOPNL"/>
    <property type="match status" value="1"/>
</dbReference>
<dbReference type="AlphaFoldDB" id="A0A6P8SJL2"/>
<dbReference type="SMART" id="SM00667">
    <property type="entry name" value="LisH"/>
    <property type="match status" value="1"/>
</dbReference>
<dbReference type="PANTHER" id="PTHR15431:SF19">
    <property type="entry name" value="CENTROSOMAL PROTEIN 20-RELATED"/>
    <property type="match status" value="1"/>
</dbReference>
<dbReference type="GO" id="GO:0031514">
    <property type="term" value="C:motile cilium"/>
    <property type="evidence" value="ECO:0007669"/>
    <property type="project" value="TreeGrafter"/>
</dbReference>
<evidence type="ECO:0000256" key="9">
    <source>
        <dbReference type="ARBA" id="ARBA00055043"/>
    </source>
</evidence>
<dbReference type="CTD" id="123811"/>
<dbReference type="GO" id="GO:0034451">
    <property type="term" value="C:centriolar satellite"/>
    <property type="evidence" value="ECO:0007669"/>
    <property type="project" value="UniProtKB-SubCell"/>
</dbReference>
<evidence type="ECO:0000256" key="1">
    <source>
        <dbReference type="ARBA" id="ARBA00004120"/>
    </source>
</evidence>
<dbReference type="Pfam" id="PF09398">
    <property type="entry name" value="FOP_dimer"/>
    <property type="match status" value="1"/>
</dbReference>
<dbReference type="GeneID" id="117369100"/>
<dbReference type="InterPro" id="IPR018993">
    <property type="entry name" value="FOP_dimerisation-dom_N"/>
</dbReference>
<dbReference type="GO" id="GO:0060271">
    <property type="term" value="P:cilium assembly"/>
    <property type="evidence" value="ECO:0007669"/>
    <property type="project" value="TreeGrafter"/>
</dbReference>
<comment type="subcellular location">
    <subcellularLocation>
        <location evidence="1">Cytoplasm</location>
        <location evidence="1">Cytoskeleton</location>
        <location evidence="1">Cilium basal body</location>
    </subcellularLocation>
    <subcellularLocation>
        <location evidence="3">Cytoplasm</location>
        <location evidence="3">Cytoskeleton</location>
        <location evidence="3">Microtubule organizing center</location>
        <location evidence="3">Centrosome</location>
        <location evidence="3">Centriolar satellite</location>
    </subcellularLocation>
    <subcellularLocation>
        <location evidence="2">Cytoplasmic granule</location>
    </subcellularLocation>
</comment>
<dbReference type="PANTHER" id="PTHR15431">
    <property type="entry name" value="FGFR1 ONCOGENE PARTNER/LISH DOMAIN-CONTAINING PROTEIN"/>
    <property type="match status" value="1"/>
</dbReference>
<evidence type="ECO:0000256" key="10">
    <source>
        <dbReference type="ARBA" id="ARBA00070736"/>
    </source>
</evidence>
<dbReference type="InterPro" id="IPR006594">
    <property type="entry name" value="LisH"/>
</dbReference>
<evidence type="ECO:0000256" key="7">
    <source>
        <dbReference type="ARBA" id="ARBA00023212"/>
    </source>
</evidence>
<dbReference type="InParanoid" id="A0A6P8SJL2"/>
<keyword evidence="5" id="KW-0963">Cytoplasm</keyword>
<evidence type="ECO:0000256" key="4">
    <source>
        <dbReference type="ARBA" id="ARBA00005385"/>
    </source>
</evidence>
<keyword evidence="7" id="KW-0206">Cytoskeleton</keyword>
<evidence type="ECO:0000313" key="15">
    <source>
        <dbReference type="RefSeq" id="XP_033818989.1"/>
    </source>
</evidence>
<proteinExistence type="inferred from homology"/>
<dbReference type="GO" id="GO:0036064">
    <property type="term" value="C:ciliary basal body"/>
    <property type="evidence" value="ECO:0007669"/>
    <property type="project" value="UniProtKB-ARBA"/>
</dbReference>
<accession>A0A6P8SJL2</accession>
<keyword evidence="6" id="KW-0970">Cilium biogenesis/degradation</keyword>
<evidence type="ECO:0000256" key="2">
    <source>
        <dbReference type="ARBA" id="ARBA00004463"/>
    </source>
</evidence>
<dbReference type="KEGG" id="gsh:117369100"/>
<evidence type="ECO:0000256" key="11">
    <source>
        <dbReference type="ARBA" id="ARBA00076755"/>
    </source>
</evidence>
<dbReference type="FunCoup" id="A0A6P8SJL2">
    <property type="interactions" value="987"/>
</dbReference>
<evidence type="ECO:0000313" key="14">
    <source>
        <dbReference type="Proteomes" id="UP000515159"/>
    </source>
</evidence>
<evidence type="ECO:0000256" key="12">
    <source>
        <dbReference type="ARBA" id="ARBA00081996"/>
    </source>
</evidence>
<dbReference type="Proteomes" id="UP000515159">
    <property type="component" value="Chromosome 11"/>
</dbReference>
<evidence type="ECO:0000256" key="8">
    <source>
        <dbReference type="ARBA" id="ARBA00023273"/>
    </source>
</evidence>
<organism evidence="14 15">
    <name type="scientific">Geotrypetes seraphini</name>
    <name type="common">Gaboon caecilian</name>
    <name type="synonym">Caecilia seraphini</name>
    <dbReference type="NCBI Taxonomy" id="260995"/>
    <lineage>
        <taxon>Eukaryota</taxon>
        <taxon>Metazoa</taxon>
        <taxon>Chordata</taxon>
        <taxon>Craniata</taxon>
        <taxon>Vertebrata</taxon>
        <taxon>Euteleostomi</taxon>
        <taxon>Amphibia</taxon>
        <taxon>Gymnophiona</taxon>
        <taxon>Geotrypetes</taxon>
    </lineage>
</organism>
<evidence type="ECO:0000259" key="13">
    <source>
        <dbReference type="Pfam" id="PF09398"/>
    </source>
</evidence>
<dbReference type="PROSITE" id="PS50896">
    <property type="entry name" value="LISH"/>
    <property type="match status" value="1"/>
</dbReference>
<dbReference type="RefSeq" id="XP_033818989.1">
    <property type="nucleotide sequence ID" value="XM_033963098.1"/>
</dbReference>
<comment type="function">
    <text evidence="9">Involved in the biogenesis of cilia. Required for the recruitment of PLK1 to centrosomes and S phase progression.</text>
</comment>
<gene>
    <name evidence="15" type="primary">CEP20</name>
</gene>
<feature type="domain" description="FGFR1 oncogene partner (FOP) N-terminal dimerisation" evidence="13">
    <location>
        <begin position="57"/>
        <end position="127"/>
    </location>
</feature>
<dbReference type="GO" id="GO:0034453">
    <property type="term" value="P:microtubule anchoring"/>
    <property type="evidence" value="ECO:0007669"/>
    <property type="project" value="InterPro"/>
</dbReference>
<evidence type="ECO:0000256" key="5">
    <source>
        <dbReference type="ARBA" id="ARBA00022490"/>
    </source>
</evidence>
<dbReference type="OrthoDB" id="5970631at2759"/>
<keyword evidence="8" id="KW-0966">Cell projection</keyword>
<evidence type="ECO:0000256" key="3">
    <source>
        <dbReference type="ARBA" id="ARBA00004607"/>
    </source>
</evidence>
<keyword evidence="14" id="KW-1185">Reference proteome</keyword>
<name>A0A6P8SJL2_GEOSA</name>